<organism evidence="1">
    <name type="scientific">uncultured Segetibacter sp</name>
    <dbReference type="NCBI Taxonomy" id="481133"/>
    <lineage>
        <taxon>Bacteria</taxon>
        <taxon>Pseudomonadati</taxon>
        <taxon>Bacteroidota</taxon>
        <taxon>Chitinophagia</taxon>
        <taxon>Chitinophagales</taxon>
        <taxon>Chitinophagaceae</taxon>
        <taxon>Segetibacter</taxon>
        <taxon>environmental samples</taxon>
    </lineage>
</organism>
<sequence>MSCHQVVESLNYLSGCFFISFFIQRKTGYTLLFIIESYCLR</sequence>
<evidence type="ECO:0000313" key="1">
    <source>
        <dbReference type="EMBL" id="CAA9475768.1"/>
    </source>
</evidence>
<dbReference type="AlphaFoldDB" id="A0A6J4RKQ7"/>
<gene>
    <name evidence="1" type="ORF">AVDCRST_MAG96-697</name>
</gene>
<protein>
    <submittedName>
        <fullName evidence="1">Uncharacterized protein</fullName>
    </submittedName>
</protein>
<name>A0A6J4RKQ7_9BACT</name>
<proteinExistence type="predicted"/>
<accession>A0A6J4RKQ7</accession>
<reference evidence="1" key="1">
    <citation type="submission" date="2020-02" db="EMBL/GenBank/DDBJ databases">
        <authorList>
            <person name="Meier V. D."/>
        </authorList>
    </citation>
    <scope>NUCLEOTIDE SEQUENCE</scope>
    <source>
        <strain evidence="1">AVDCRST_MAG96</strain>
    </source>
</reference>
<dbReference type="EMBL" id="CADCVN010000267">
    <property type="protein sequence ID" value="CAA9475768.1"/>
    <property type="molecule type" value="Genomic_DNA"/>
</dbReference>